<accession>A0A7X0NGQ2</accession>
<dbReference type="RefSeq" id="WP_184423849.1">
    <property type="nucleotide sequence ID" value="NZ_BAABLB010000049.1"/>
</dbReference>
<dbReference type="AlphaFoldDB" id="A0A7X0NGQ2"/>
<reference evidence="1 2" key="1">
    <citation type="submission" date="2020-08" db="EMBL/GenBank/DDBJ databases">
        <title>Genomic Encyclopedia of Type Strains, Phase IV (KMG-IV): sequencing the most valuable type-strain genomes for metagenomic binning, comparative biology and taxonomic classification.</title>
        <authorList>
            <person name="Goeker M."/>
        </authorList>
    </citation>
    <scope>NUCLEOTIDE SEQUENCE [LARGE SCALE GENOMIC DNA]</scope>
    <source>
        <strain evidence="1 2">DSM 26287</strain>
    </source>
</reference>
<dbReference type="EMBL" id="JACHHU010000010">
    <property type="protein sequence ID" value="MBB6543038.1"/>
    <property type="molecule type" value="Genomic_DNA"/>
</dbReference>
<dbReference type="Proteomes" id="UP000537141">
    <property type="component" value="Unassembled WGS sequence"/>
</dbReference>
<protein>
    <submittedName>
        <fullName evidence="1">Uncharacterized protein</fullName>
    </submittedName>
</protein>
<gene>
    <name evidence="1" type="ORF">HNQ55_001545</name>
</gene>
<sequence length="371" mass="42563">MSFIISIFLLLESEDVEAKEFNIDVLTLMSDAKPISNKYVVDLTINSPYKVVKVNPFYYSNATGEFKELPQISDIQFNSIRFNFETIPEKQEFLFFHVVYGPNFVFERNSEAICYTRIETTSIVDDVNCDTYTTTNYLIAAAEKPSETLFSADIAQRIFELEALPDVQSWQNFQAIIAFTLNHISEKPDYLNVSLPGNYLSSMVTFTRDMLDVMKDKRRINVLDYDQALLSIDKSLLNIAYQILLGFEGFAAQHIITLPHVIEYPAFLEDFFSGISSYTLVEPEAMSLPNIQLTSDPRTVSYVMWPWFDHIKYSFESASILDKATKDNSIDVPAGVDHLYIRPFAKKGRYLRSIVQVNQVKKNEQISEFGD</sequence>
<name>A0A7X0NGQ2_9GAMM</name>
<keyword evidence="2" id="KW-1185">Reference proteome</keyword>
<organism evidence="1 2">
    <name type="scientific">Thalassotalea piscium</name>
    <dbReference type="NCBI Taxonomy" id="1230533"/>
    <lineage>
        <taxon>Bacteria</taxon>
        <taxon>Pseudomonadati</taxon>
        <taxon>Pseudomonadota</taxon>
        <taxon>Gammaproteobacteria</taxon>
        <taxon>Alteromonadales</taxon>
        <taxon>Colwelliaceae</taxon>
        <taxon>Thalassotalea</taxon>
    </lineage>
</organism>
<proteinExistence type="predicted"/>
<comment type="caution">
    <text evidence="1">The sequence shown here is derived from an EMBL/GenBank/DDBJ whole genome shotgun (WGS) entry which is preliminary data.</text>
</comment>
<evidence type="ECO:0000313" key="1">
    <source>
        <dbReference type="EMBL" id="MBB6543038.1"/>
    </source>
</evidence>
<evidence type="ECO:0000313" key="2">
    <source>
        <dbReference type="Proteomes" id="UP000537141"/>
    </source>
</evidence>